<feature type="non-terminal residue" evidence="2">
    <location>
        <position position="150"/>
    </location>
</feature>
<feature type="domain" description="4Fe-4S ferredoxin-type" evidence="1">
    <location>
        <begin position="115"/>
        <end position="144"/>
    </location>
</feature>
<dbReference type="EMBL" id="CADCUQ010000626">
    <property type="protein sequence ID" value="CAA9419348.1"/>
    <property type="molecule type" value="Genomic_DNA"/>
</dbReference>
<evidence type="ECO:0000259" key="1">
    <source>
        <dbReference type="PROSITE" id="PS51379"/>
    </source>
</evidence>
<accession>A0A6J4PL12</accession>
<gene>
    <name evidence="2" type="ORF">AVDCRST_MAG64-2777</name>
</gene>
<name>A0A6J4PL12_9BACT</name>
<protein>
    <submittedName>
        <fullName evidence="2">Probable ferredoxin MJ0251-putative Fe-S containing oxidoreductase</fullName>
    </submittedName>
</protein>
<proteinExistence type="predicted"/>
<evidence type="ECO:0000313" key="2">
    <source>
        <dbReference type="EMBL" id="CAA9419348.1"/>
    </source>
</evidence>
<dbReference type="PROSITE" id="PS51379">
    <property type="entry name" value="4FE4S_FER_2"/>
    <property type="match status" value="1"/>
</dbReference>
<organism evidence="2">
    <name type="scientific">uncultured Phycisphaerae bacterium</name>
    <dbReference type="NCBI Taxonomy" id="904963"/>
    <lineage>
        <taxon>Bacteria</taxon>
        <taxon>Pseudomonadati</taxon>
        <taxon>Planctomycetota</taxon>
        <taxon>Phycisphaerae</taxon>
        <taxon>environmental samples</taxon>
    </lineage>
</organism>
<reference evidence="2" key="1">
    <citation type="submission" date="2020-02" db="EMBL/GenBank/DDBJ databases">
        <authorList>
            <person name="Meier V. D."/>
        </authorList>
    </citation>
    <scope>NUCLEOTIDE SEQUENCE</scope>
    <source>
        <strain evidence="2">AVDCRST_MAG64</strain>
    </source>
</reference>
<sequence>MKKLDVPALRVAIYEGAGAEPLAPGERANLVRALLDKGYPVTVIRPGGRANAPASGRLVVLGRFTEDKPAEAEGSDGSAVHFRRINGEAPEQVVALVASVAGELSAPVPGGWKPWFPVIDYDRCTNCMQCLSFCLFDVYGAPAGKISVQK</sequence>
<dbReference type="AlphaFoldDB" id="A0A6J4PL12"/>
<dbReference type="InterPro" id="IPR017896">
    <property type="entry name" value="4Fe4S_Fe-S-bd"/>
</dbReference>
<dbReference type="Pfam" id="PF12837">
    <property type="entry name" value="Fer4_6"/>
    <property type="match status" value="1"/>
</dbReference>
<dbReference type="SUPFAM" id="SSF54862">
    <property type="entry name" value="4Fe-4S ferredoxins"/>
    <property type="match status" value="1"/>
</dbReference>